<keyword evidence="2" id="KW-0808">Transferase</keyword>
<organism evidence="2 3">
    <name type="scientific">Symbiodinium microadriaticum</name>
    <name type="common">Dinoflagellate</name>
    <name type="synonym">Zooxanthella microadriatica</name>
    <dbReference type="NCBI Taxonomy" id="2951"/>
    <lineage>
        <taxon>Eukaryota</taxon>
        <taxon>Sar</taxon>
        <taxon>Alveolata</taxon>
        <taxon>Dinophyceae</taxon>
        <taxon>Suessiales</taxon>
        <taxon>Symbiodiniaceae</taxon>
        <taxon>Symbiodinium</taxon>
    </lineage>
</organism>
<accession>A0A1Q9C6S0</accession>
<reference evidence="2 3" key="1">
    <citation type="submission" date="2016-02" db="EMBL/GenBank/DDBJ databases">
        <title>Genome analysis of coral dinoflagellate symbionts highlights evolutionary adaptations to a symbiotic lifestyle.</title>
        <authorList>
            <person name="Aranda M."/>
            <person name="Li Y."/>
            <person name="Liew Y.J."/>
            <person name="Baumgarten S."/>
            <person name="Simakov O."/>
            <person name="Wilson M."/>
            <person name="Piel J."/>
            <person name="Ashoor H."/>
            <person name="Bougouffa S."/>
            <person name="Bajic V.B."/>
            <person name="Ryu T."/>
            <person name="Ravasi T."/>
            <person name="Bayer T."/>
            <person name="Micklem G."/>
            <person name="Kim H."/>
            <person name="Bhak J."/>
            <person name="Lajeunesse T.C."/>
            <person name="Voolstra C.R."/>
        </authorList>
    </citation>
    <scope>NUCLEOTIDE SEQUENCE [LARGE SCALE GENOMIC DNA]</scope>
    <source>
        <strain evidence="2 3">CCMP2467</strain>
    </source>
</reference>
<proteinExistence type="predicted"/>
<gene>
    <name evidence="2" type="primary">pol</name>
    <name evidence="2" type="ORF">AK812_SmicGene41234</name>
</gene>
<dbReference type="Pfam" id="PF00078">
    <property type="entry name" value="RVT_1"/>
    <property type="match status" value="1"/>
</dbReference>
<dbReference type="GO" id="GO:0003964">
    <property type="term" value="F:RNA-directed DNA polymerase activity"/>
    <property type="evidence" value="ECO:0007669"/>
    <property type="project" value="UniProtKB-KW"/>
</dbReference>
<protein>
    <submittedName>
        <fullName evidence="2">RNA-directed DNA polymerase from mobile element jockey</fullName>
    </submittedName>
</protein>
<evidence type="ECO:0000259" key="1">
    <source>
        <dbReference type="PROSITE" id="PS50878"/>
    </source>
</evidence>
<evidence type="ECO:0000313" key="2">
    <source>
        <dbReference type="EMBL" id="OLP78577.1"/>
    </source>
</evidence>
<sequence>MRADIINPLPQLAPSLPFCMRPFVLQLRLLCGETAAVLDALANAAGRRVEGSDCLDAWRAHFRDVPVAAQPEPAVQCSPPPVSEALDITSRVAALRRDMPSTLGQLDFPFTEAELQNVLSQLPLHRAAGPDGLPYDVFVVDDDCLRAALLTFFELVRHWTVVPSIWRSARVRPLHKSGPVDEFNNYRPISLLCCSLKIFERLLLARVLPQVDPQLDESQAGFRWGAEEQIYTLVETLRLRAGRRTFCAFVDVRKAFDVAWRDAVLLKLTEFGISGALWSVIADLLSDTSARVIVNASISASWPESAGVRQGSVLGPLLFNILFNSIADAIRTVCPGVSLSTDRSAPVAPRVALLLYADDLVVLAEDAAQLQRALDAIGAWGSQWRFSFGIGPEKSAVMVVGSRSTDFRFVLQGSLLPCVRQYTYLGVTFEASRKWHKHAARLLDAGNRRFHQFLGWAENRQLHTGFRGQLFQTYVLPAIVYGAHFLDSGQVARLDQKLRQWGRRLLHWPGGAPSAAVLGELGWLPFLFEMQRLQFGLFGRLATADALGARRSLAARVFNFALQQPGSWAHSVSQTMRDSGIPLPRSCGLLPGAGARQVAHWSRHAVRPVLLQRAHAQYRGELMALPSLADYAVYQPLLHSGNNIHFSRLPSSLLREWTLARCGHHPFQDGRIARHAQRDASDCLCGAPTCTLLHAIRECPLFDTQRHTWVERLSLRRVPLFGDAELLRWIFDPHLVPNNHSAVNAHVHYVASICQIARSLREGLQMR</sequence>
<dbReference type="InterPro" id="IPR043502">
    <property type="entry name" value="DNA/RNA_pol_sf"/>
</dbReference>
<dbReference type="InterPro" id="IPR000477">
    <property type="entry name" value="RT_dom"/>
</dbReference>
<dbReference type="EMBL" id="LSRX01001592">
    <property type="protein sequence ID" value="OLP78577.1"/>
    <property type="molecule type" value="Genomic_DNA"/>
</dbReference>
<dbReference type="OMA" id="PHHARIT"/>
<keyword evidence="3" id="KW-1185">Reference proteome</keyword>
<name>A0A1Q9C6S0_SYMMI</name>
<dbReference type="PROSITE" id="PS50878">
    <property type="entry name" value="RT_POL"/>
    <property type="match status" value="1"/>
</dbReference>
<dbReference type="PANTHER" id="PTHR19446">
    <property type="entry name" value="REVERSE TRANSCRIPTASES"/>
    <property type="match status" value="1"/>
</dbReference>
<dbReference type="SUPFAM" id="SSF56672">
    <property type="entry name" value="DNA/RNA polymerases"/>
    <property type="match status" value="1"/>
</dbReference>
<dbReference type="Proteomes" id="UP000186817">
    <property type="component" value="Unassembled WGS sequence"/>
</dbReference>
<comment type="caution">
    <text evidence="2">The sequence shown here is derived from an EMBL/GenBank/DDBJ whole genome shotgun (WGS) entry which is preliminary data.</text>
</comment>
<dbReference type="CDD" id="cd01650">
    <property type="entry name" value="RT_nLTR_like"/>
    <property type="match status" value="1"/>
</dbReference>
<keyword evidence="2" id="KW-0695">RNA-directed DNA polymerase</keyword>
<feature type="domain" description="Reverse transcriptase" evidence="1">
    <location>
        <begin position="155"/>
        <end position="429"/>
    </location>
</feature>
<dbReference type="OrthoDB" id="449108at2759"/>
<dbReference type="AlphaFoldDB" id="A0A1Q9C6S0"/>
<keyword evidence="2" id="KW-0548">Nucleotidyltransferase</keyword>
<evidence type="ECO:0000313" key="3">
    <source>
        <dbReference type="Proteomes" id="UP000186817"/>
    </source>
</evidence>